<feature type="binding site" evidence="10">
    <location>
        <position position="259"/>
    </location>
    <ligand>
        <name>L-citrulline</name>
        <dbReference type="ChEBI" id="CHEBI:57743"/>
    </ligand>
</feature>
<dbReference type="GO" id="GO:0000053">
    <property type="term" value="P:argininosuccinate metabolic process"/>
    <property type="evidence" value="ECO:0007669"/>
    <property type="project" value="TreeGrafter"/>
</dbReference>
<keyword evidence="8 10" id="KW-0547">Nucleotide-binding</keyword>
<dbReference type="Pfam" id="PF00764">
    <property type="entry name" value="Arginosuc_synth"/>
    <property type="match status" value="1"/>
</dbReference>
<dbReference type="SUPFAM" id="SSF69864">
    <property type="entry name" value="Argininosuccinate synthetase, C-terminal domain"/>
    <property type="match status" value="1"/>
</dbReference>
<evidence type="ECO:0000256" key="7">
    <source>
        <dbReference type="ARBA" id="ARBA00022605"/>
    </source>
</evidence>
<dbReference type="GO" id="GO:0005524">
    <property type="term" value="F:ATP binding"/>
    <property type="evidence" value="ECO:0007669"/>
    <property type="project" value="UniProtKB-UniRule"/>
</dbReference>
<feature type="binding site" evidence="10">
    <location>
        <position position="86"/>
    </location>
    <ligand>
        <name>L-citrulline</name>
        <dbReference type="ChEBI" id="CHEBI:57743"/>
    </ligand>
</feature>
<keyword evidence="9 10" id="KW-0067">ATP-binding</keyword>
<evidence type="ECO:0000256" key="3">
    <source>
        <dbReference type="ARBA" id="ARBA00012286"/>
    </source>
</evidence>
<evidence type="ECO:0000256" key="6">
    <source>
        <dbReference type="ARBA" id="ARBA00022598"/>
    </source>
</evidence>
<dbReference type="Gene3D" id="3.90.1260.10">
    <property type="entry name" value="Argininosuccinate synthetase, chain A, domain 2"/>
    <property type="match status" value="1"/>
</dbReference>
<dbReference type="InterPro" id="IPR048268">
    <property type="entry name" value="Arginosuc_syn_C"/>
</dbReference>
<dbReference type="InterPro" id="IPR023434">
    <property type="entry name" value="Arginosuc_synth_type_1_subfam"/>
</dbReference>
<evidence type="ECO:0000256" key="2">
    <source>
        <dbReference type="ARBA" id="ARBA00011881"/>
    </source>
</evidence>
<dbReference type="GO" id="GO:0006526">
    <property type="term" value="P:L-arginine biosynthetic process"/>
    <property type="evidence" value="ECO:0007669"/>
    <property type="project" value="UniProtKB-UniRule"/>
</dbReference>
<dbReference type="GO" id="GO:0004055">
    <property type="term" value="F:argininosuccinate synthase activity"/>
    <property type="evidence" value="ECO:0007669"/>
    <property type="project" value="UniProtKB-UniRule"/>
</dbReference>
<dbReference type="InterPro" id="IPR001518">
    <property type="entry name" value="Arginosuc_synth"/>
</dbReference>
<dbReference type="AlphaFoldDB" id="U5LEJ3"/>
<dbReference type="HOGENOM" id="CLU_032784_4_2_9"/>
<dbReference type="Gene3D" id="3.40.50.620">
    <property type="entry name" value="HUPs"/>
    <property type="match status" value="1"/>
</dbReference>
<feature type="domain" description="Arginosuccinate synthase C-terminal" evidence="12">
    <location>
        <begin position="173"/>
        <end position="390"/>
    </location>
</feature>
<dbReference type="GeneID" id="97351034"/>
<dbReference type="EMBL" id="CP006643">
    <property type="protein sequence ID" value="AGX05823.1"/>
    <property type="molecule type" value="Genomic_DNA"/>
</dbReference>
<keyword evidence="6 10" id="KW-0436">Ligase</keyword>
<dbReference type="SUPFAM" id="SSF52402">
    <property type="entry name" value="Adenine nucleotide alpha hydrolases-like"/>
    <property type="match status" value="1"/>
</dbReference>
<feature type="binding site" evidence="10">
    <location>
        <position position="174"/>
    </location>
    <ligand>
        <name>L-citrulline</name>
        <dbReference type="ChEBI" id="CHEBI:57743"/>
    </ligand>
</feature>
<dbReference type="STRING" id="1367477.N288_19735"/>
<dbReference type="PROSITE" id="PS00564">
    <property type="entry name" value="ARGININOSUCCIN_SYN_1"/>
    <property type="match status" value="1"/>
</dbReference>
<dbReference type="NCBIfam" id="TIGR00032">
    <property type="entry name" value="argG"/>
    <property type="match status" value="1"/>
</dbReference>
<dbReference type="EC" id="6.3.4.5" evidence="3 10"/>
<dbReference type="NCBIfam" id="NF001770">
    <property type="entry name" value="PRK00509.1"/>
    <property type="match status" value="1"/>
</dbReference>
<evidence type="ECO:0000256" key="1">
    <source>
        <dbReference type="ARBA" id="ARBA00004967"/>
    </source>
</evidence>
<dbReference type="UniPathway" id="UPA00068">
    <property type="reaction ID" value="UER00113"/>
</dbReference>
<dbReference type="PANTHER" id="PTHR11587">
    <property type="entry name" value="ARGININOSUCCINATE SYNTHASE"/>
    <property type="match status" value="1"/>
</dbReference>
<comment type="subunit">
    <text evidence="2 10">Homotetramer.</text>
</comment>
<evidence type="ECO:0000313" key="14">
    <source>
        <dbReference type="Proteomes" id="UP000017805"/>
    </source>
</evidence>
<keyword evidence="4 10" id="KW-0963">Cytoplasm</keyword>
<dbReference type="InterPro" id="IPR048267">
    <property type="entry name" value="Arginosuc_syn_N"/>
</dbReference>
<feature type="binding site" evidence="10">
    <location>
        <position position="126"/>
    </location>
    <ligand>
        <name>L-citrulline</name>
        <dbReference type="ChEBI" id="CHEBI:57743"/>
    </ligand>
</feature>
<dbReference type="GO" id="GO:0000050">
    <property type="term" value="P:urea cycle"/>
    <property type="evidence" value="ECO:0007669"/>
    <property type="project" value="TreeGrafter"/>
</dbReference>
<dbReference type="Gene3D" id="1.20.5.470">
    <property type="entry name" value="Single helix bin"/>
    <property type="match status" value="1"/>
</dbReference>
<evidence type="ECO:0000259" key="11">
    <source>
        <dbReference type="Pfam" id="PF00764"/>
    </source>
</evidence>
<dbReference type="Pfam" id="PF20979">
    <property type="entry name" value="Arginosuc_syn_C"/>
    <property type="match status" value="1"/>
</dbReference>
<comment type="similarity">
    <text evidence="10">Belongs to the argininosuccinate synthase family. Type 1 subfamily.</text>
</comment>
<comment type="subcellular location">
    <subcellularLocation>
        <location evidence="10">Cytoplasm</location>
    </subcellularLocation>
</comment>
<comment type="caution">
    <text evidence="10">Lacks conserved residue(s) required for the propagation of feature annotation.</text>
</comment>
<evidence type="ECO:0000256" key="9">
    <source>
        <dbReference type="ARBA" id="ARBA00022840"/>
    </source>
</evidence>
<dbReference type="FunFam" id="1.20.5.470:FF:000002">
    <property type="entry name" value="Argininosuccinate synthase"/>
    <property type="match status" value="1"/>
</dbReference>
<feature type="binding site" evidence="10">
    <location>
        <position position="122"/>
    </location>
    <ligand>
        <name>L-aspartate</name>
        <dbReference type="ChEBI" id="CHEBI:29991"/>
    </ligand>
</feature>
<sequence length="401" mass="44481">MSNQKVVLAYSGGLDTSVAIKWLGDQGYSVVACCLDVGEGKDLKFIQEKALKVGAVQSYVLDVKEEFANEYALAALQAHALYEGKYPLVSALSRPLIAKKLVEVAEKEGAAAVAHGCTGKGNDQVRFEVSIQALNPDLKVLAPVREWKWSREEEIQYAKDNNIPIPINLDSPFSIDQNLWGRSNECGILEDPWAAPPEEAYDLTTSLEYTPDTPDIVEIEFSKGVPVSLNGKAYPLSELILELNLMAGKHGVGRIDHVENRLVGIKSREVYECPGAMTLIKAHKELEDLTLVKELAHFKPVIEKKLTELIYEGLWFSPLKKALTAFLEETQKHVTGTVRVKLFKGHSIVEGRKSPFSLYDEKLATYTSEDEFDHNAAVGFIQLWGLPTKVQSIVQNKKVTV</sequence>
<dbReference type="PANTHER" id="PTHR11587:SF2">
    <property type="entry name" value="ARGININOSUCCINATE SYNTHASE"/>
    <property type="match status" value="1"/>
</dbReference>
<keyword evidence="14" id="KW-1185">Reference proteome</keyword>
<feature type="binding site" evidence="10">
    <location>
        <position position="183"/>
    </location>
    <ligand>
        <name>L-citrulline</name>
        <dbReference type="ChEBI" id="CHEBI:57743"/>
    </ligand>
</feature>
<dbReference type="RefSeq" id="WP_009791717.1">
    <property type="nucleotide sequence ID" value="NC_022524.1"/>
</dbReference>
<dbReference type="FunFam" id="3.90.1260.10:FF:000007">
    <property type="entry name" value="Argininosuccinate synthase"/>
    <property type="match status" value="1"/>
</dbReference>
<name>U5LEJ3_9BACI</name>
<dbReference type="CDD" id="cd01999">
    <property type="entry name" value="ASS"/>
    <property type="match status" value="1"/>
</dbReference>
<proteinExistence type="inferred from homology"/>
<evidence type="ECO:0000256" key="10">
    <source>
        <dbReference type="HAMAP-Rule" id="MF_00005"/>
    </source>
</evidence>
<dbReference type="FunFam" id="3.40.50.620:FF:000038">
    <property type="entry name" value="Argininosuccinate synthase"/>
    <property type="match status" value="1"/>
</dbReference>
<accession>U5LEJ3</accession>
<dbReference type="PROSITE" id="PS00565">
    <property type="entry name" value="ARGININOSUCCIN_SYN_2"/>
    <property type="match status" value="1"/>
</dbReference>
<feature type="binding site" evidence="10">
    <location>
        <position position="116"/>
    </location>
    <ligand>
        <name>ATP</name>
        <dbReference type="ChEBI" id="CHEBI:30616"/>
    </ligand>
</feature>
<dbReference type="Proteomes" id="UP000017805">
    <property type="component" value="Chromosome"/>
</dbReference>
<feature type="binding site" evidence="10">
    <location>
        <begin position="9"/>
        <end position="17"/>
    </location>
    <ligand>
        <name>ATP</name>
        <dbReference type="ChEBI" id="CHEBI:30616"/>
    </ligand>
</feature>
<evidence type="ECO:0000259" key="12">
    <source>
        <dbReference type="Pfam" id="PF20979"/>
    </source>
</evidence>
<organism evidence="13 14">
    <name type="scientific">Bacillus infantis NRRL B-14911</name>
    <dbReference type="NCBI Taxonomy" id="1367477"/>
    <lineage>
        <taxon>Bacteria</taxon>
        <taxon>Bacillati</taxon>
        <taxon>Bacillota</taxon>
        <taxon>Bacilli</taxon>
        <taxon>Bacillales</taxon>
        <taxon>Bacillaceae</taxon>
        <taxon>Bacillus</taxon>
    </lineage>
</organism>
<reference evidence="13 14" key="1">
    <citation type="submission" date="2013-07" db="EMBL/GenBank/DDBJ databases">
        <title>Complete genome sequence of Bacillus infantis NRRL B-14911 that has potential to induce cardiac disease by antigenic mimicry.</title>
        <authorList>
            <person name="Massilamany C."/>
            <person name="Smith T.P.L."/>
            <person name="Loy J.D."/>
            <person name="Barletta R."/>
            <person name="Reddy J."/>
        </authorList>
    </citation>
    <scope>NUCLEOTIDE SEQUENCE [LARGE SCALE GENOMIC DNA]</scope>
    <source>
        <strain evidence="13 14">NRRL B-14911</strain>
    </source>
</reference>
<dbReference type="InterPro" id="IPR024074">
    <property type="entry name" value="AS_cat/multimer_dom_body"/>
</dbReference>
<keyword evidence="5 10" id="KW-0055">Arginine biosynthesis</keyword>
<gene>
    <name evidence="10" type="primary">argG</name>
    <name evidence="13" type="ORF">N288_19735</name>
</gene>
<dbReference type="InterPro" id="IPR014729">
    <property type="entry name" value="Rossmann-like_a/b/a_fold"/>
</dbReference>
<feature type="binding site" evidence="10">
    <location>
        <position position="271"/>
    </location>
    <ligand>
        <name>L-citrulline</name>
        <dbReference type="ChEBI" id="CHEBI:57743"/>
    </ligand>
</feature>
<protein>
    <recommendedName>
        <fullName evidence="3 10">Argininosuccinate synthase</fullName>
        <ecNumber evidence="3 10">6.3.4.5</ecNumber>
    </recommendedName>
    <alternativeName>
        <fullName evidence="10">Citrulline--aspartate ligase</fullName>
    </alternativeName>
</protein>
<feature type="domain" description="Arginosuccinate synthase-like N-terminal" evidence="11">
    <location>
        <begin position="5"/>
        <end position="164"/>
    </location>
</feature>
<evidence type="ECO:0000256" key="4">
    <source>
        <dbReference type="ARBA" id="ARBA00022490"/>
    </source>
</evidence>
<evidence type="ECO:0000256" key="5">
    <source>
        <dbReference type="ARBA" id="ARBA00022571"/>
    </source>
</evidence>
<feature type="binding site" evidence="10">
    <location>
        <position position="118"/>
    </location>
    <ligand>
        <name>L-aspartate</name>
        <dbReference type="ChEBI" id="CHEBI:29991"/>
    </ligand>
</feature>
<dbReference type="InterPro" id="IPR018223">
    <property type="entry name" value="Arginosuc_synth_CS"/>
</dbReference>
<keyword evidence="7 10" id="KW-0028">Amino-acid biosynthesis</keyword>
<comment type="catalytic activity">
    <reaction evidence="10">
        <text>L-citrulline + L-aspartate + ATP = 2-(N(omega)-L-arginino)succinate + AMP + diphosphate + H(+)</text>
        <dbReference type="Rhea" id="RHEA:10932"/>
        <dbReference type="ChEBI" id="CHEBI:15378"/>
        <dbReference type="ChEBI" id="CHEBI:29991"/>
        <dbReference type="ChEBI" id="CHEBI:30616"/>
        <dbReference type="ChEBI" id="CHEBI:33019"/>
        <dbReference type="ChEBI" id="CHEBI:57472"/>
        <dbReference type="ChEBI" id="CHEBI:57743"/>
        <dbReference type="ChEBI" id="CHEBI:456215"/>
        <dbReference type="EC" id="6.3.4.5"/>
    </reaction>
</comment>
<dbReference type="HAMAP" id="MF_00005">
    <property type="entry name" value="Arg_succ_synth_type1"/>
    <property type="match status" value="1"/>
</dbReference>
<feature type="binding site" evidence="10">
    <location>
        <position position="122"/>
    </location>
    <ligand>
        <name>L-citrulline</name>
        <dbReference type="ChEBI" id="CHEBI:57743"/>
    </ligand>
</feature>
<dbReference type="KEGG" id="bif:N288_19735"/>
<dbReference type="PATRIC" id="fig|1367477.3.peg.3945"/>
<comment type="pathway">
    <text evidence="1 10">Amino-acid biosynthesis; L-arginine biosynthesis; L-arginine from L-ornithine and carbamoyl phosphate: step 2/3.</text>
</comment>
<feature type="binding site" evidence="10">
    <location>
        <position position="123"/>
    </location>
    <ligand>
        <name>L-aspartate</name>
        <dbReference type="ChEBI" id="CHEBI:29991"/>
    </ligand>
</feature>
<evidence type="ECO:0000256" key="8">
    <source>
        <dbReference type="ARBA" id="ARBA00022741"/>
    </source>
</evidence>
<dbReference type="OrthoDB" id="9801641at2"/>
<evidence type="ECO:0000313" key="13">
    <source>
        <dbReference type="EMBL" id="AGX05823.1"/>
    </source>
</evidence>
<dbReference type="GO" id="GO:0005737">
    <property type="term" value="C:cytoplasm"/>
    <property type="evidence" value="ECO:0007669"/>
    <property type="project" value="UniProtKB-SubCell"/>
</dbReference>